<dbReference type="CDD" id="cd12148">
    <property type="entry name" value="fungal_TF_MHR"/>
    <property type="match status" value="1"/>
</dbReference>
<keyword evidence="13" id="KW-1185">Reference proteome</keyword>
<feature type="domain" description="C2H2-type" evidence="11">
    <location>
        <begin position="46"/>
        <end position="68"/>
    </location>
</feature>
<dbReference type="FunFam" id="3.30.160.60:FF:000100">
    <property type="entry name" value="Zinc finger 45-like"/>
    <property type="match status" value="1"/>
</dbReference>
<keyword evidence="3 8" id="KW-0863">Zinc-finger</keyword>
<dbReference type="PROSITE" id="PS50048">
    <property type="entry name" value="ZN2_CY6_FUNGAL_2"/>
    <property type="match status" value="1"/>
</dbReference>
<evidence type="ECO:0000256" key="9">
    <source>
        <dbReference type="SAM" id="MobiDB-lite"/>
    </source>
</evidence>
<dbReference type="PROSITE" id="PS50157">
    <property type="entry name" value="ZINC_FINGER_C2H2_2"/>
    <property type="match status" value="2"/>
</dbReference>
<keyword evidence="2" id="KW-0677">Repeat</keyword>
<keyword evidence="7" id="KW-0539">Nucleus</keyword>
<dbReference type="InterPro" id="IPR036236">
    <property type="entry name" value="Znf_C2H2_sf"/>
</dbReference>
<dbReference type="Pfam" id="PF00096">
    <property type="entry name" value="zf-C2H2"/>
    <property type="match status" value="2"/>
</dbReference>
<dbReference type="SMART" id="SM00355">
    <property type="entry name" value="ZnF_C2H2"/>
    <property type="match status" value="2"/>
</dbReference>
<evidence type="ECO:0000256" key="1">
    <source>
        <dbReference type="ARBA" id="ARBA00022723"/>
    </source>
</evidence>
<evidence type="ECO:0000256" key="4">
    <source>
        <dbReference type="ARBA" id="ARBA00022833"/>
    </source>
</evidence>
<dbReference type="PANTHER" id="PTHR47660">
    <property type="entry name" value="TRANSCRIPTION FACTOR WITH C2H2 AND ZN(2)-CYS(6) DNA BINDING DOMAIN (EUROFUNG)-RELATED-RELATED"/>
    <property type="match status" value="1"/>
</dbReference>
<dbReference type="RefSeq" id="XP_044660303.1">
    <property type="nucleotide sequence ID" value="XM_044804368.1"/>
</dbReference>
<evidence type="ECO:0000256" key="8">
    <source>
        <dbReference type="PROSITE-ProRule" id="PRU00042"/>
    </source>
</evidence>
<organism evidence="12 13">
    <name type="scientific">Cercospora kikuchii</name>
    <dbReference type="NCBI Taxonomy" id="84275"/>
    <lineage>
        <taxon>Eukaryota</taxon>
        <taxon>Fungi</taxon>
        <taxon>Dikarya</taxon>
        <taxon>Ascomycota</taxon>
        <taxon>Pezizomycotina</taxon>
        <taxon>Dothideomycetes</taxon>
        <taxon>Dothideomycetidae</taxon>
        <taxon>Mycosphaerellales</taxon>
        <taxon>Mycosphaerellaceae</taxon>
        <taxon>Cercospora</taxon>
    </lineage>
</organism>
<dbReference type="PROSITE" id="PS00028">
    <property type="entry name" value="ZINC_FINGER_C2H2_1"/>
    <property type="match status" value="2"/>
</dbReference>
<dbReference type="Gene3D" id="3.30.160.60">
    <property type="entry name" value="Classic Zinc Finger"/>
    <property type="match status" value="1"/>
</dbReference>
<dbReference type="Proteomes" id="UP000825890">
    <property type="component" value="Unassembled WGS sequence"/>
</dbReference>
<feature type="domain" description="C2H2-type" evidence="11">
    <location>
        <begin position="18"/>
        <end position="45"/>
    </location>
</feature>
<dbReference type="InterPro" id="IPR013087">
    <property type="entry name" value="Znf_C2H2_type"/>
</dbReference>
<evidence type="ECO:0000256" key="7">
    <source>
        <dbReference type="ARBA" id="ARBA00023242"/>
    </source>
</evidence>
<keyword evidence="1" id="KW-0479">Metal-binding</keyword>
<evidence type="ECO:0000313" key="12">
    <source>
        <dbReference type="EMBL" id="GIZ45816.1"/>
    </source>
</evidence>
<sequence>MASSASRAPRTRKAAASLVCEHCDLTFRRREHLSRHLDRHSGARPHQCQLCDRSFPRRDTLKRHMSSHGSAALAEWAQQNGHSHRHACLACAQAKQRCDGTGIADCSNCATRGRVCTYRDPAPGESEAQGSNMDHSLDDSVDPSGLGTDSGSLISTSQGDGQALNPQGLLSESISNPASGGASLPPQHAVASFPTPMHGESPGDDFLSQSFMFPFSPIPQLGPDDAWDFFVGGSALTALPSSIQEQHTYIASPPPSLDVRSVLEQESLTTQEDDILTAEHIPHVPQVELETHARILHFIKNSLQPSEAEALASTFPSRQHLDVYVQLYFEHYHPRVPLLHLPTFRPSAEAWQLVLALACIGCQYSLAGQKPRHMILFHRLAHHMVSREVKSIVNGDSLTGMQSLLLFHHELWFAGDRPAIIHLQLYRNVLATLCRHLLSQEGTILRSQESPDTSCDPWLQWVHSESKRRVLYFTWITECLQSVFFMLPPLLSMHELHLSLPSHESHWQADQQQWQCLPPPQPPRLLCAALARIGIESTLQEDISPTAQLALLLSVSIQRNEMQNLERAMGVNLDQTYAGDLTSAAGSAADVLRKAFNTMSQVDFAQALNPAMAATISSDHSIMVRIIRILDFIPLRTLCRATRWQTTEQGASEARRQLFETLRQSPRRAKQCVFEASELFQYFRTIKGLSHIDTMTLLICVLYIDVYIELALHYSLSTVPQADGLRPRKIIRLDQPVPAGEKEDWFSGRHDYRPHLAGIGLLDAERSPARLFKEASRIMANSSTTSRLAMALSSIMTTHAVGGTPKFQEDQ</sequence>
<evidence type="ECO:0000259" key="10">
    <source>
        <dbReference type="PROSITE" id="PS50048"/>
    </source>
</evidence>
<dbReference type="InterPro" id="IPR007219">
    <property type="entry name" value="XnlR_reg_dom"/>
</dbReference>
<feature type="domain" description="Zn(2)-C6 fungal-type" evidence="10">
    <location>
        <begin position="87"/>
        <end position="118"/>
    </location>
</feature>
<evidence type="ECO:0000256" key="2">
    <source>
        <dbReference type="ARBA" id="ARBA00022737"/>
    </source>
</evidence>
<proteinExistence type="predicted"/>
<dbReference type="AlphaFoldDB" id="A0A9P3CNQ6"/>
<evidence type="ECO:0000256" key="5">
    <source>
        <dbReference type="ARBA" id="ARBA00023015"/>
    </source>
</evidence>
<accession>A0A9P3CNQ6</accession>
<keyword evidence="4" id="KW-0862">Zinc</keyword>
<reference evidence="12 13" key="1">
    <citation type="submission" date="2021-01" db="EMBL/GenBank/DDBJ databases">
        <title>Cercospora kikuchii MAFF 305040 whole genome shotgun sequence.</title>
        <authorList>
            <person name="Kashiwa T."/>
            <person name="Suzuki T."/>
        </authorList>
    </citation>
    <scope>NUCLEOTIDE SEQUENCE [LARGE SCALE GENOMIC DNA]</scope>
    <source>
        <strain evidence="12 13">MAFF 305040</strain>
    </source>
</reference>
<feature type="compositionally biased region" description="Polar residues" evidence="9">
    <location>
        <begin position="147"/>
        <end position="178"/>
    </location>
</feature>
<dbReference type="InterPro" id="IPR036864">
    <property type="entry name" value="Zn2-C6_fun-type_DNA-bd_sf"/>
</dbReference>
<dbReference type="Pfam" id="PF00172">
    <property type="entry name" value="Zn_clus"/>
    <property type="match status" value="1"/>
</dbReference>
<evidence type="ECO:0000313" key="13">
    <source>
        <dbReference type="Proteomes" id="UP000825890"/>
    </source>
</evidence>
<dbReference type="GO" id="GO:0000981">
    <property type="term" value="F:DNA-binding transcription factor activity, RNA polymerase II-specific"/>
    <property type="evidence" value="ECO:0007669"/>
    <property type="project" value="InterPro"/>
</dbReference>
<dbReference type="GO" id="GO:0006351">
    <property type="term" value="P:DNA-templated transcription"/>
    <property type="evidence" value="ECO:0007669"/>
    <property type="project" value="InterPro"/>
</dbReference>
<keyword evidence="5" id="KW-0805">Transcription regulation</keyword>
<feature type="region of interest" description="Disordered" evidence="9">
    <location>
        <begin position="120"/>
        <end position="194"/>
    </location>
</feature>
<dbReference type="SMART" id="SM00066">
    <property type="entry name" value="GAL4"/>
    <property type="match status" value="1"/>
</dbReference>
<evidence type="ECO:0000256" key="3">
    <source>
        <dbReference type="ARBA" id="ARBA00022771"/>
    </source>
</evidence>
<dbReference type="Pfam" id="PF04082">
    <property type="entry name" value="Fungal_trans"/>
    <property type="match status" value="1"/>
</dbReference>
<dbReference type="GO" id="GO:0003677">
    <property type="term" value="F:DNA binding"/>
    <property type="evidence" value="ECO:0007669"/>
    <property type="project" value="InterPro"/>
</dbReference>
<evidence type="ECO:0000259" key="11">
    <source>
        <dbReference type="PROSITE" id="PS50157"/>
    </source>
</evidence>
<dbReference type="GeneID" id="68294542"/>
<dbReference type="SUPFAM" id="SSF57667">
    <property type="entry name" value="beta-beta-alpha zinc fingers"/>
    <property type="match status" value="1"/>
</dbReference>
<dbReference type="PROSITE" id="PS00463">
    <property type="entry name" value="ZN2_CY6_FUNGAL_1"/>
    <property type="match status" value="1"/>
</dbReference>
<dbReference type="GO" id="GO:0008270">
    <property type="term" value="F:zinc ion binding"/>
    <property type="evidence" value="ECO:0007669"/>
    <property type="project" value="UniProtKB-KW"/>
</dbReference>
<dbReference type="CDD" id="cd00067">
    <property type="entry name" value="GAL4"/>
    <property type="match status" value="1"/>
</dbReference>
<dbReference type="OrthoDB" id="654211at2759"/>
<dbReference type="EMBL" id="BOLY01000006">
    <property type="protein sequence ID" value="GIZ45816.1"/>
    <property type="molecule type" value="Genomic_DNA"/>
</dbReference>
<gene>
    <name evidence="12" type="ORF">CKM354_000896700</name>
</gene>
<comment type="caution">
    <text evidence="12">The sequence shown here is derived from an EMBL/GenBank/DDBJ whole genome shotgun (WGS) entry which is preliminary data.</text>
</comment>
<dbReference type="InterPro" id="IPR001138">
    <property type="entry name" value="Zn2Cys6_DnaBD"/>
</dbReference>
<name>A0A9P3CNQ6_9PEZI</name>
<dbReference type="Gene3D" id="4.10.240.10">
    <property type="entry name" value="Zn(2)-C6 fungal-type DNA-binding domain"/>
    <property type="match status" value="1"/>
</dbReference>
<keyword evidence="6" id="KW-0804">Transcription</keyword>
<protein>
    <submittedName>
        <fullName evidence="12">Uncharacterized protein</fullName>
    </submittedName>
</protein>
<evidence type="ECO:0000256" key="6">
    <source>
        <dbReference type="ARBA" id="ARBA00023163"/>
    </source>
</evidence>
<dbReference type="SUPFAM" id="SSF57701">
    <property type="entry name" value="Zn2/Cys6 DNA-binding domain"/>
    <property type="match status" value="1"/>
</dbReference>